<organism evidence="1 2">
    <name type="scientific">Cognatiluteimonas weifangensis</name>
    <dbReference type="NCBI Taxonomy" id="2303539"/>
    <lineage>
        <taxon>Bacteria</taxon>
        <taxon>Pseudomonadati</taxon>
        <taxon>Pseudomonadota</taxon>
        <taxon>Gammaproteobacteria</taxon>
        <taxon>Lysobacterales</taxon>
        <taxon>Lysobacteraceae</taxon>
        <taxon>Cognatiluteimonas</taxon>
    </lineage>
</organism>
<keyword evidence="2" id="KW-1185">Reference proteome</keyword>
<evidence type="ECO:0008006" key="3">
    <source>
        <dbReference type="Google" id="ProtNLM"/>
    </source>
</evidence>
<dbReference type="AlphaFoldDB" id="A0A372DPJ1"/>
<gene>
    <name evidence="1" type="ORF">D0Y53_03860</name>
</gene>
<dbReference type="RefSeq" id="WP_117201889.1">
    <property type="nucleotide sequence ID" value="NZ_JBHTBK010000017.1"/>
</dbReference>
<dbReference type="OrthoDB" id="5966759at2"/>
<sequence length="157" mass="16646">MSTLKKNHVLGAGSAALLGGSVGAALGAVLAGAAGLAVGTAVGGVLGAVAGNRASEAADPRRDLGHFQQIFRTMPYYVAGHDWHDYKPAYRYGLDTWAAHRGQPLEAVESQLQGDWEAAARFGSRLHWQQARPAVAHAWQSLEEARQRRTARAGALH</sequence>
<name>A0A372DPJ1_9GAMM</name>
<reference evidence="1 2" key="1">
    <citation type="submission" date="2018-08" db="EMBL/GenBank/DDBJ databases">
        <title>Lysobacter weifangensis sp. nov., a new member of the family 'Xanthomonadaceae', isolated from soil in a farmland.</title>
        <authorList>
            <person name="Zhao H."/>
        </authorList>
    </citation>
    <scope>NUCLEOTIDE SEQUENCE [LARGE SCALE GENOMIC DNA]</scope>
    <source>
        <strain evidence="1 2">WF-2</strain>
    </source>
</reference>
<evidence type="ECO:0000313" key="1">
    <source>
        <dbReference type="EMBL" id="RFP61465.1"/>
    </source>
</evidence>
<accession>A0A372DPJ1</accession>
<dbReference type="Proteomes" id="UP000262917">
    <property type="component" value="Unassembled WGS sequence"/>
</dbReference>
<dbReference type="EMBL" id="QVPD01000003">
    <property type="protein sequence ID" value="RFP61465.1"/>
    <property type="molecule type" value="Genomic_DNA"/>
</dbReference>
<protein>
    <recommendedName>
        <fullName evidence="3">Glycine zipper domain-containing protein</fullName>
    </recommendedName>
</protein>
<comment type="caution">
    <text evidence="1">The sequence shown here is derived from an EMBL/GenBank/DDBJ whole genome shotgun (WGS) entry which is preliminary data.</text>
</comment>
<evidence type="ECO:0000313" key="2">
    <source>
        <dbReference type="Proteomes" id="UP000262917"/>
    </source>
</evidence>
<proteinExistence type="predicted"/>